<proteinExistence type="predicted"/>
<dbReference type="AlphaFoldDB" id="A0A6N9U756"/>
<feature type="signal peptide" evidence="1">
    <location>
        <begin position="1"/>
        <end position="21"/>
    </location>
</feature>
<comment type="caution">
    <text evidence="2">The sequence shown here is derived from an EMBL/GenBank/DDBJ whole genome shotgun (WGS) entry which is preliminary data.</text>
</comment>
<dbReference type="PROSITE" id="PS51257">
    <property type="entry name" value="PROKAR_LIPOPROTEIN"/>
    <property type="match status" value="1"/>
</dbReference>
<dbReference type="Proteomes" id="UP000471293">
    <property type="component" value="Unassembled WGS sequence"/>
</dbReference>
<evidence type="ECO:0000313" key="3">
    <source>
        <dbReference type="Proteomes" id="UP000471293"/>
    </source>
</evidence>
<name>A0A6N9U756_STRHA</name>
<keyword evidence="1" id="KW-0732">Signal</keyword>
<reference evidence="2 3" key="1">
    <citation type="submission" date="2020-01" db="EMBL/GenBank/DDBJ databases">
        <title>Insect and environment-associated Actinomycetes.</title>
        <authorList>
            <person name="Currrie C."/>
            <person name="Chevrette M."/>
            <person name="Carlson C."/>
            <person name="Stubbendieck R."/>
            <person name="Wendt-Pienkowski E."/>
        </authorList>
    </citation>
    <scope>NUCLEOTIDE SEQUENCE [LARGE SCALE GENOMIC DNA]</scope>
    <source>
        <strain evidence="2 3">SID11342</strain>
    </source>
</reference>
<organism evidence="2 3">
    <name type="scientific">Streptomyces halstedii</name>
    <dbReference type="NCBI Taxonomy" id="1944"/>
    <lineage>
        <taxon>Bacteria</taxon>
        <taxon>Bacillati</taxon>
        <taxon>Actinomycetota</taxon>
        <taxon>Actinomycetes</taxon>
        <taxon>Kitasatosporales</taxon>
        <taxon>Streptomycetaceae</taxon>
        <taxon>Streptomyces</taxon>
    </lineage>
</organism>
<evidence type="ECO:0000256" key="1">
    <source>
        <dbReference type="SAM" id="SignalP"/>
    </source>
</evidence>
<accession>A0A6N9U756</accession>
<sequence>MTRRSFRTAAPLALCALALLAAGCGGGREYAMPKELCGVPVGEKELSPLLPDGQKLDVAGDSLVTSANLCGVSVDDHPAVDIQVEKVEKFYDPMDASEAFRFTNREKSADLPFEGAGATGDKHVMITARCDAPEAGHLVVNIGVGEKAEKDVDRRRSDLEAFARAFVPSVKKEMGCTA</sequence>
<evidence type="ECO:0008006" key="4">
    <source>
        <dbReference type="Google" id="ProtNLM"/>
    </source>
</evidence>
<feature type="chain" id="PRO_5038554904" description="DUF3558 domain-containing protein" evidence="1">
    <location>
        <begin position="22"/>
        <end position="178"/>
    </location>
</feature>
<evidence type="ECO:0000313" key="2">
    <source>
        <dbReference type="EMBL" id="NEA19670.1"/>
    </source>
</evidence>
<gene>
    <name evidence="2" type="ORF">G3I29_30300</name>
</gene>
<dbReference type="EMBL" id="JAAGLQ010000635">
    <property type="protein sequence ID" value="NEA19670.1"/>
    <property type="molecule type" value="Genomic_DNA"/>
</dbReference>
<dbReference type="RefSeq" id="WP_164349114.1">
    <property type="nucleotide sequence ID" value="NZ_JAAGLQ010000635.1"/>
</dbReference>
<protein>
    <recommendedName>
        <fullName evidence="4">DUF3558 domain-containing protein</fullName>
    </recommendedName>
</protein>